<proteinExistence type="predicted"/>
<dbReference type="RefSeq" id="WP_259543287.1">
    <property type="nucleotide sequence ID" value="NZ_JANLCJ010000339.1"/>
</dbReference>
<dbReference type="EMBL" id="JANLCJ010000339">
    <property type="protein sequence ID" value="MCS5737007.1"/>
    <property type="molecule type" value="Genomic_DNA"/>
</dbReference>
<reference evidence="1" key="1">
    <citation type="submission" date="2022-08" db="EMBL/GenBank/DDBJ databases">
        <authorList>
            <person name="Deng Y."/>
            <person name="Han X.-F."/>
            <person name="Zhang Y.-Q."/>
        </authorList>
    </citation>
    <scope>NUCLEOTIDE SEQUENCE</scope>
    <source>
        <strain evidence="1">CPCC 203386</strain>
    </source>
</reference>
<name>A0ABT2HAV6_9MICO</name>
<organism evidence="1 2">
    <name type="scientific">Herbiconiux daphne</name>
    <dbReference type="NCBI Taxonomy" id="2970914"/>
    <lineage>
        <taxon>Bacteria</taxon>
        <taxon>Bacillati</taxon>
        <taxon>Actinomycetota</taxon>
        <taxon>Actinomycetes</taxon>
        <taxon>Micrococcales</taxon>
        <taxon>Microbacteriaceae</taxon>
        <taxon>Herbiconiux</taxon>
    </lineage>
</organism>
<evidence type="ECO:0000313" key="1">
    <source>
        <dbReference type="EMBL" id="MCS5737007.1"/>
    </source>
</evidence>
<gene>
    <name evidence="1" type="ORF">N1032_25095</name>
</gene>
<evidence type="ECO:0000313" key="2">
    <source>
        <dbReference type="Proteomes" id="UP001165586"/>
    </source>
</evidence>
<protein>
    <submittedName>
        <fullName evidence="1">Uncharacterized protein</fullName>
    </submittedName>
</protein>
<accession>A0ABT2HAV6</accession>
<comment type="caution">
    <text evidence="1">The sequence shown here is derived from an EMBL/GenBank/DDBJ whole genome shotgun (WGS) entry which is preliminary data.</text>
</comment>
<keyword evidence="2" id="KW-1185">Reference proteome</keyword>
<sequence length="56" mass="6789">MYTNWKGEKRERQIVPIKMWYVSTEFHPKPQMLLQALDIEKNQVRDFAVKDIEPIV</sequence>
<dbReference type="Proteomes" id="UP001165586">
    <property type="component" value="Unassembled WGS sequence"/>
</dbReference>